<dbReference type="PIR" id="T15002">
    <property type="entry name" value="T15002"/>
</dbReference>
<sequence length="163" mass="18314">MPCLWRHTTKCLSWMPALRTKEKNMYGTCETLCRLLREQYPAETPLNLIVWSPADIEALADGMEYAVSEQDTRAVLARMDAIPEEQQLESGVSAGAVMDLIEQVKEAVPAVMVPADLLETLLTTAEQALWHREWTARDSNHPVPESVTRRLADAAKVRALLKK</sequence>
<reference evidence="1 4" key="1">
    <citation type="journal article" date="1998" name="Infect. Immun.">
        <title>Complete DNA sequence and detailed analysis of the Yersinia pestis KIM5 plasmid encoding murine toxin and capsular antigen.</title>
        <authorList>
            <person name="Lindler L.E."/>
            <person name="Plano G.V."/>
            <person name="Burland V."/>
            <person name="Mayhew G.F."/>
            <person name="Blattner F.R."/>
        </authorList>
    </citation>
    <scope>NUCLEOTIDE SEQUENCE [LARGE SCALE GENOMIC DNA]</scope>
    <source>
        <strain evidence="1">KIM10+</strain>
        <strain evidence="4">KIM10+ / Biovar Mediaevalis</strain>
        <plasmid evidence="4">pMT-1</plasmid>
    </source>
</reference>
<dbReference type="KEGG" id="ypm:YP_pMT103"/>
<evidence type="ECO:0000313" key="1">
    <source>
        <dbReference type="EMBL" id="AAC82745.1"/>
    </source>
</evidence>
<evidence type="ECO:0008006" key="5">
    <source>
        <dbReference type="Google" id="ProtNLM"/>
    </source>
</evidence>
<evidence type="ECO:0000313" key="4">
    <source>
        <dbReference type="Proteomes" id="UP000002490"/>
    </source>
</evidence>
<dbReference type="EMBL" id="AF074611">
    <property type="protein sequence ID" value="AAC82745.1"/>
    <property type="molecule type" value="Genomic_DNA"/>
</dbReference>
<name>A0A0H2W0K7_YERPE</name>
<dbReference type="AlphaFoldDB" id="A0A0H2W0K7"/>
<dbReference type="Proteomes" id="UP000002490">
    <property type="component" value="Plasmid pMT-1"/>
</dbReference>
<evidence type="ECO:0000313" key="2">
    <source>
        <dbReference type="EMBL" id="AAS58734.1"/>
    </source>
</evidence>
<reference evidence="2" key="3">
    <citation type="journal article" date="2004" name="J. Bacteriol.">
        <title>Genetics of metabolic variations between Yersinia pestis biovars and the proposal of a new biovar, microtus.</title>
        <authorList>
            <person name="Zhou D."/>
            <person name="Tong Z."/>
            <person name="Song Y."/>
            <person name="Han Y."/>
            <person name="Pei D."/>
            <person name="Pang X."/>
            <person name="Zhai J."/>
            <person name="Li M."/>
            <person name="Cui B."/>
            <person name="Qi Z."/>
            <person name="Jin L."/>
            <person name="Dai R."/>
            <person name="Du Z."/>
            <person name="Wang J."/>
            <person name="Guo Z."/>
            <person name="Wang J."/>
            <person name="Huang P."/>
            <person name="Yang R."/>
        </authorList>
    </citation>
    <scope>NUCLEOTIDE SEQUENCE</scope>
    <source>
        <strain evidence="2">91001</strain>
    </source>
</reference>
<gene>
    <name evidence="1" type="primary">ORF125</name>
    <name evidence="1" type="ordered locus">Y1087</name>
    <name evidence="2" type="ordered locus">YP_pMT103</name>
</gene>
<dbReference type="EMBL" id="AE017045">
    <property type="protein sequence ID" value="AAS58734.1"/>
    <property type="molecule type" value="Genomic_DNA"/>
</dbReference>
<proteinExistence type="predicted"/>
<keyword evidence="2" id="KW-0614">Plasmid</keyword>
<geneLocation type="plasmid" evidence="2 3">
    <name>pMT1</name>
</geneLocation>
<reference evidence="2 3" key="2">
    <citation type="journal article" date="2004" name="DNA Res.">
        <title>Complete genome sequence of Yersinia pestis strain 91001, an isolate avirulent to humans.</title>
        <authorList>
            <person name="Song Y."/>
            <person name="Tong Z."/>
            <person name="Wang J."/>
            <person name="Wang L."/>
            <person name="Guo Z."/>
            <person name="Han Y."/>
            <person name="Zhang J."/>
            <person name="Pei D."/>
            <person name="Zhou D."/>
            <person name="Qin H."/>
            <person name="Pang X."/>
            <person name="Han Y."/>
            <person name="Zhai J."/>
            <person name="Li M."/>
            <person name="Cui B."/>
            <person name="Qi Z."/>
            <person name="Jin L."/>
            <person name="Dai R."/>
            <person name="Chen F."/>
            <person name="Li S."/>
            <person name="Ye C."/>
            <person name="Du Z."/>
            <person name="Lin W."/>
            <person name="Wang J."/>
            <person name="Yu J."/>
            <person name="Yang H."/>
            <person name="Wang J."/>
            <person name="Huang P."/>
            <person name="Yang R."/>
        </authorList>
    </citation>
    <scope>NUCLEOTIDE SEQUENCE [LARGE SCALE GENOMIC DNA]</scope>
    <source>
        <strain evidence="2">91001</strain>
        <strain evidence="3">91001 / Biovar Mediaevalis</strain>
        <plasmid evidence="3">Plasmid pMT1</plasmid>
    </source>
</reference>
<dbReference type="Pfam" id="PF07128">
    <property type="entry name" value="DUF1380"/>
    <property type="match status" value="1"/>
</dbReference>
<evidence type="ECO:0000313" key="3">
    <source>
        <dbReference type="Proteomes" id="UP000001019"/>
    </source>
</evidence>
<geneLocation type="plasmid" evidence="1 4">
    <name>pMT-1</name>
</geneLocation>
<protein>
    <recommendedName>
        <fullName evidence="5">DUF1380 domain-containing protein</fullName>
    </recommendedName>
</protein>
<accession>A0A0H2W0K7</accession>
<dbReference type="PIR" id="T14721">
    <property type="entry name" value="T14721"/>
</dbReference>
<dbReference type="Proteomes" id="UP000001019">
    <property type="component" value="Plasmid pMT1"/>
</dbReference>
<organism evidence="2 3">
    <name type="scientific">Yersinia pestis</name>
    <dbReference type="NCBI Taxonomy" id="632"/>
    <lineage>
        <taxon>Bacteria</taxon>
        <taxon>Pseudomonadati</taxon>
        <taxon>Pseudomonadota</taxon>
        <taxon>Gammaproteobacteria</taxon>
        <taxon>Enterobacterales</taxon>
        <taxon>Yersiniaceae</taxon>
        <taxon>Yersinia</taxon>
    </lineage>
</organism>
<dbReference type="OMA" id="XAMEIIN"/>
<dbReference type="InterPro" id="IPR009811">
    <property type="entry name" value="DUF1380"/>
</dbReference>
<dbReference type="HOGENOM" id="CLU_125886_0_0_6"/>
<dbReference type="KEGG" id="ypk:Y1087.pl"/>